<dbReference type="PANTHER" id="PTHR24205:SF5">
    <property type="entry name" value="FOUR AND A HALF LIM DOMAINS PROTEIN 3"/>
    <property type="match status" value="1"/>
</dbReference>
<keyword evidence="3" id="KW-0677">Repeat</keyword>
<evidence type="ECO:0000256" key="3">
    <source>
        <dbReference type="ARBA" id="ARBA00022737"/>
    </source>
</evidence>
<dbReference type="FunFam" id="2.10.110.10:FF:000052">
    <property type="entry name" value="Four and a half LIM domains 1"/>
    <property type="match status" value="1"/>
</dbReference>
<evidence type="ECO:0000256" key="2">
    <source>
        <dbReference type="ARBA" id="ARBA00022723"/>
    </source>
</evidence>
<dbReference type="InterPro" id="IPR056807">
    <property type="entry name" value="LIM_FHL1/2/3/5_N"/>
</dbReference>
<dbReference type="CDD" id="cd09346">
    <property type="entry name" value="LIM3_FHL"/>
    <property type="match status" value="1"/>
</dbReference>
<dbReference type="GO" id="GO:0008270">
    <property type="term" value="F:zinc ion binding"/>
    <property type="evidence" value="ECO:0007669"/>
    <property type="project" value="UniProtKB-KW"/>
</dbReference>
<dbReference type="Pfam" id="PF00412">
    <property type="entry name" value="LIM"/>
    <property type="match status" value="5"/>
</dbReference>
<dbReference type="STRING" id="109280.ENSHCOP00000002804"/>
<dbReference type="PROSITE" id="PS50023">
    <property type="entry name" value="LIM_DOMAIN_2"/>
    <property type="match status" value="4"/>
</dbReference>
<dbReference type="Pfam" id="PF25076">
    <property type="entry name" value="LIM_FHL2-3_N"/>
    <property type="match status" value="1"/>
</dbReference>
<evidence type="ECO:0000256" key="4">
    <source>
        <dbReference type="ARBA" id="ARBA00022771"/>
    </source>
</evidence>
<feature type="domain" description="LIM zinc-binding" evidence="9">
    <location>
        <begin position="99"/>
        <end position="160"/>
    </location>
</feature>
<evidence type="ECO:0000256" key="7">
    <source>
        <dbReference type="ARBA" id="ARBA00023242"/>
    </source>
</evidence>
<dbReference type="CDD" id="cd09434">
    <property type="entry name" value="LIM4_FHL3"/>
    <property type="match status" value="1"/>
</dbReference>
<dbReference type="Ensembl" id="ENSHCOT00000009817.1">
    <property type="protein sequence ID" value="ENSHCOP00000002799.1"/>
    <property type="gene ID" value="ENSHCOG00000004026.1"/>
</dbReference>
<dbReference type="Gene3D" id="2.10.110.10">
    <property type="entry name" value="Cysteine Rich Protein"/>
    <property type="match status" value="5"/>
</dbReference>
<dbReference type="GO" id="GO:0005634">
    <property type="term" value="C:nucleus"/>
    <property type="evidence" value="ECO:0007669"/>
    <property type="project" value="UniProtKB-SubCell"/>
</dbReference>
<keyword evidence="5 8" id="KW-0862">Zinc</keyword>
<dbReference type="PROSITE" id="PS00478">
    <property type="entry name" value="LIM_DOMAIN_1"/>
    <property type="match status" value="4"/>
</dbReference>
<dbReference type="AlphaFoldDB" id="A0A3Q3D4Y4"/>
<dbReference type="SMART" id="SM00132">
    <property type="entry name" value="LIM"/>
    <property type="match status" value="5"/>
</dbReference>
<dbReference type="FunFam" id="2.10.110.10:FF:000048">
    <property type="entry name" value="Four and a half LIM domains protein 2"/>
    <property type="match status" value="1"/>
</dbReference>
<dbReference type="GO" id="GO:0001725">
    <property type="term" value="C:stress fiber"/>
    <property type="evidence" value="ECO:0007669"/>
    <property type="project" value="TreeGrafter"/>
</dbReference>
<reference evidence="10" key="1">
    <citation type="submission" date="2025-05" db="UniProtKB">
        <authorList>
            <consortium name="Ensembl"/>
        </authorList>
    </citation>
    <scope>IDENTIFICATION</scope>
</reference>
<keyword evidence="2 8" id="KW-0479">Metal-binding</keyword>
<keyword evidence="4" id="KW-0863">Zinc-finger</keyword>
<evidence type="ECO:0000313" key="10">
    <source>
        <dbReference type="Ensembl" id="ENSHCOP00000002799.1"/>
    </source>
</evidence>
<dbReference type="GO" id="GO:0003712">
    <property type="term" value="F:transcription coregulator activity"/>
    <property type="evidence" value="ECO:0007669"/>
    <property type="project" value="TreeGrafter"/>
</dbReference>
<feature type="domain" description="LIM zinc-binding" evidence="9">
    <location>
        <begin position="288"/>
        <end position="348"/>
    </location>
</feature>
<evidence type="ECO:0000256" key="1">
    <source>
        <dbReference type="ARBA" id="ARBA00004123"/>
    </source>
</evidence>
<accession>A0A3Q3D4Y4</accession>
<feature type="domain" description="LIM zinc-binding" evidence="9">
    <location>
        <begin position="38"/>
        <end position="98"/>
    </location>
</feature>
<proteinExistence type="predicted"/>
<organism evidence="10 11">
    <name type="scientific">Hippocampus comes</name>
    <name type="common">Tiger tail seahorse</name>
    <dbReference type="NCBI Taxonomy" id="109280"/>
    <lineage>
        <taxon>Eukaryota</taxon>
        <taxon>Metazoa</taxon>
        <taxon>Chordata</taxon>
        <taxon>Craniata</taxon>
        <taxon>Vertebrata</taxon>
        <taxon>Euteleostomi</taxon>
        <taxon>Actinopterygii</taxon>
        <taxon>Neopterygii</taxon>
        <taxon>Teleostei</taxon>
        <taxon>Neoteleostei</taxon>
        <taxon>Acanthomorphata</taxon>
        <taxon>Syngnathiaria</taxon>
        <taxon>Syngnathiformes</taxon>
        <taxon>Syngnathoidei</taxon>
        <taxon>Syngnathidae</taxon>
        <taxon>Hippocampus</taxon>
    </lineage>
</organism>
<keyword evidence="11" id="KW-1185">Reference proteome</keyword>
<dbReference type="GO" id="GO:0030036">
    <property type="term" value="P:actin cytoskeleton organization"/>
    <property type="evidence" value="ECO:0007669"/>
    <property type="project" value="TreeGrafter"/>
</dbReference>
<evidence type="ECO:0000259" key="9">
    <source>
        <dbReference type="PROSITE" id="PS50023"/>
    </source>
</evidence>
<sequence>MSDRFDCKNCHESLYGRKYIQVEDNPHCIPCYDHLYANTCQECKEIITHNSKELFYNDRYYHEHCFRCVRCTRSLADEPFTSQDDALVCSECYSNEFSSKCVVCDKKVMPGSKMLEYSGSTWHEDCFVCHGCEKPIGAEAFIPAENNYYCVPCYEGRLAPRCSHCNKALTKGGVTYRDEVWHKECFVCTGCKTTLAGQPFTSEGENPYCVKCFSSLYAKKCAGCNTAALKCVFDLQALTKGGVTYRDEVWHKECFVCTGCKTTLAGQPFTSEGENPYCVKCFSSLYAKKCAGCNTAITGFGDGKYISFEERQWHQPCFKCSRCSVSLVGSGFFPDRDQILCTDCNNDD</sequence>
<comment type="subcellular location">
    <subcellularLocation>
        <location evidence="1">Nucleus</location>
    </subcellularLocation>
</comment>
<dbReference type="SUPFAM" id="SSF57716">
    <property type="entry name" value="Glucocorticoid receptor-like (DNA-binding domain)"/>
    <property type="match status" value="6"/>
</dbReference>
<dbReference type="PANTHER" id="PTHR24205">
    <property type="entry name" value="FOUR AND A HALF LIM DOMAINS PROTEIN"/>
    <property type="match status" value="1"/>
</dbReference>
<dbReference type="InterPro" id="IPR001781">
    <property type="entry name" value="Znf_LIM"/>
</dbReference>
<feature type="domain" description="LIM zinc-binding" evidence="9">
    <location>
        <begin position="161"/>
        <end position="219"/>
    </location>
</feature>
<protein>
    <submittedName>
        <fullName evidence="10">Four and a half LIM domains 3b</fullName>
    </submittedName>
</protein>
<dbReference type="GO" id="GO:0030018">
    <property type="term" value="C:Z disc"/>
    <property type="evidence" value="ECO:0007669"/>
    <property type="project" value="TreeGrafter"/>
</dbReference>
<dbReference type="FunFam" id="2.10.110.10:FF:000030">
    <property type="entry name" value="Four and a half LIM domains protein 2"/>
    <property type="match status" value="1"/>
</dbReference>
<evidence type="ECO:0000256" key="8">
    <source>
        <dbReference type="PROSITE-ProRule" id="PRU00125"/>
    </source>
</evidence>
<evidence type="ECO:0000256" key="6">
    <source>
        <dbReference type="ARBA" id="ARBA00023038"/>
    </source>
</evidence>
<dbReference type="GO" id="GO:0003779">
    <property type="term" value="F:actin binding"/>
    <property type="evidence" value="ECO:0007669"/>
    <property type="project" value="TreeGrafter"/>
</dbReference>
<evidence type="ECO:0000256" key="5">
    <source>
        <dbReference type="ARBA" id="ARBA00022833"/>
    </source>
</evidence>
<dbReference type="Proteomes" id="UP000264820">
    <property type="component" value="Unplaced"/>
</dbReference>
<name>A0A3Q3D4Y4_HIPCM</name>
<dbReference type="GeneTree" id="ENSGT00950000183028"/>
<dbReference type="Ensembl" id="ENSHCOT00000009813.1">
    <property type="protein sequence ID" value="ENSHCOP00000002804.1"/>
    <property type="gene ID" value="ENSHCOG00000004026.1"/>
</dbReference>
<dbReference type="FunFam" id="2.10.110.10:FF:000013">
    <property type="entry name" value="Four and a half LIM domains 1"/>
    <property type="match status" value="2"/>
</dbReference>
<evidence type="ECO:0000313" key="11">
    <source>
        <dbReference type="Proteomes" id="UP000264820"/>
    </source>
</evidence>
<keyword evidence="7" id="KW-0539">Nucleus</keyword>
<keyword evidence="6 8" id="KW-0440">LIM domain</keyword>